<evidence type="ECO:0000256" key="9">
    <source>
        <dbReference type="ARBA" id="ARBA00022801"/>
    </source>
</evidence>
<comment type="similarity">
    <text evidence="2">Belongs to the ADPRibase-Mn family.</text>
</comment>
<dbReference type="InterPro" id="IPR029052">
    <property type="entry name" value="Metallo-depent_PP-like"/>
</dbReference>
<comment type="cofactor">
    <cofactor evidence="1">
        <name>Mg(2+)</name>
        <dbReference type="ChEBI" id="CHEBI:18420"/>
    </cofactor>
</comment>
<evidence type="ECO:0000256" key="15">
    <source>
        <dbReference type="ARBA" id="ARBA00047894"/>
    </source>
</evidence>
<evidence type="ECO:0000256" key="5">
    <source>
        <dbReference type="ARBA" id="ARBA00012453"/>
    </source>
</evidence>
<evidence type="ECO:0000256" key="8">
    <source>
        <dbReference type="ARBA" id="ARBA00022723"/>
    </source>
</evidence>
<dbReference type="EC" id="3.6.1.53" evidence="6"/>
<dbReference type="Proteomes" id="UP000694523">
    <property type="component" value="Unplaced"/>
</dbReference>
<evidence type="ECO:0000256" key="10">
    <source>
        <dbReference type="ARBA" id="ARBA00022833"/>
    </source>
</evidence>
<keyword evidence="19" id="KW-1185">Reference proteome</keyword>
<evidence type="ECO:0000256" key="11">
    <source>
        <dbReference type="ARBA" id="ARBA00030848"/>
    </source>
</evidence>
<evidence type="ECO:0000256" key="3">
    <source>
        <dbReference type="ARBA" id="ARBA00011245"/>
    </source>
</evidence>
<dbReference type="EC" id="3.6.1.13" evidence="5"/>
<dbReference type="InterPro" id="IPR004843">
    <property type="entry name" value="Calcineurin-like_PHP"/>
</dbReference>
<dbReference type="PANTHER" id="PTHR16509:SF1">
    <property type="entry name" value="MANGANESE-DEPENDENT ADP-RIBOSE_CDP-ALCOHOL DIPHOSPHATASE"/>
    <property type="match status" value="1"/>
</dbReference>
<evidence type="ECO:0000256" key="1">
    <source>
        <dbReference type="ARBA" id="ARBA00001946"/>
    </source>
</evidence>
<name>A0A8C6TN29_9GOBI</name>
<accession>A0A8C6TN29</accession>
<protein>
    <recommendedName>
        <fullName evidence="7">Manganese-dependent ADP-ribose/CDP-alcohol diphosphatase</fullName>
        <ecNumber evidence="5">3.6.1.13</ecNumber>
        <ecNumber evidence="4">3.6.1.16</ecNumber>
        <ecNumber evidence="6">3.6.1.53</ecNumber>
    </recommendedName>
    <alternativeName>
        <fullName evidence="12">ADPRibase-Mn</fullName>
    </alternativeName>
    <alternativeName>
        <fullName evidence="11">CDP-choline phosphohydrolase</fullName>
    </alternativeName>
</protein>
<comment type="catalytic activity">
    <reaction evidence="16">
        <text>ADP-D-ribose + H2O = D-ribose 5-phosphate + AMP + 2 H(+)</text>
        <dbReference type="Rhea" id="RHEA:10412"/>
        <dbReference type="ChEBI" id="CHEBI:15377"/>
        <dbReference type="ChEBI" id="CHEBI:15378"/>
        <dbReference type="ChEBI" id="CHEBI:57967"/>
        <dbReference type="ChEBI" id="CHEBI:78346"/>
        <dbReference type="ChEBI" id="CHEBI:456215"/>
        <dbReference type="EC" id="3.6.1.13"/>
    </reaction>
</comment>
<evidence type="ECO:0000256" key="6">
    <source>
        <dbReference type="ARBA" id="ARBA00012529"/>
    </source>
</evidence>
<dbReference type="Gene3D" id="3.60.21.10">
    <property type="match status" value="1"/>
</dbReference>
<sequence length="330" mass="36828">MSAGAPLFTFGVIADVQYADLEDGSNFARTRTRYYRNSLQLLRKAREHWSGSAVRPEFVLQLGDLIDGFNALHGASRSALDTVLREFRSGVVDEVHHVWGNHELYNFSREELLTSELNSTLHVKRRLGECCPGADIYAYSFSPQPGFTFIVLDAYDMSLLGLEESSEQYQSALRLIQMYNSHQDLNSPPTPTESEPLLQRYAKFNGGFSQEQLDWLDSVLSSADDRQEKVTIVSHLPVHPDSTDPACLAWNHGALLGLLRRHCSVVLFMAGHDHDGGYCYDPESGVHHLTLAGVIETPPHSQAFGSVCVYPDRMELTGHGRISSQVLNFS</sequence>
<dbReference type="SUPFAM" id="SSF56300">
    <property type="entry name" value="Metallo-dependent phosphatases"/>
    <property type="match status" value="1"/>
</dbReference>
<evidence type="ECO:0000256" key="4">
    <source>
        <dbReference type="ARBA" id="ARBA00012443"/>
    </source>
</evidence>
<comment type="catalytic activity">
    <reaction evidence="15">
        <text>ADP-D-ribose + H2O = D-ribose 5-phosphate + AMP + 2 H(+)</text>
        <dbReference type="Rhea" id="RHEA:10412"/>
        <dbReference type="ChEBI" id="CHEBI:15377"/>
        <dbReference type="ChEBI" id="CHEBI:15378"/>
        <dbReference type="ChEBI" id="CHEBI:57967"/>
        <dbReference type="ChEBI" id="CHEBI:78346"/>
        <dbReference type="ChEBI" id="CHEBI:456215"/>
        <dbReference type="EC" id="3.6.1.53"/>
    </reaction>
</comment>
<organism evidence="18 19">
    <name type="scientific">Neogobius melanostomus</name>
    <name type="common">round goby</name>
    <dbReference type="NCBI Taxonomy" id="47308"/>
    <lineage>
        <taxon>Eukaryota</taxon>
        <taxon>Metazoa</taxon>
        <taxon>Chordata</taxon>
        <taxon>Craniata</taxon>
        <taxon>Vertebrata</taxon>
        <taxon>Euteleostomi</taxon>
        <taxon>Actinopterygii</taxon>
        <taxon>Neopterygii</taxon>
        <taxon>Teleostei</taxon>
        <taxon>Neoteleostei</taxon>
        <taxon>Acanthomorphata</taxon>
        <taxon>Gobiaria</taxon>
        <taxon>Gobiiformes</taxon>
        <taxon>Gobioidei</taxon>
        <taxon>Gobiidae</taxon>
        <taxon>Benthophilinae</taxon>
        <taxon>Neogobiini</taxon>
        <taxon>Neogobius</taxon>
    </lineage>
</organism>
<evidence type="ECO:0000256" key="12">
    <source>
        <dbReference type="ARBA" id="ARBA00032579"/>
    </source>
</evidence>
<comment type="subunit">
    <text evidence="3">Monomer.</text>
</comment>
<evidence type="ECO:0000259" key="17">
    <source>
        <dbReference type="Pfam" id="PF00149"/>
    </source>
</evidence>
<dbReference type="GO" id="GO:0047734">
    <property type="term" value="F:CDP-glycerol diphosphatase activity"/>
    <property type="evidence" value="ECO:0007669"/>
    <property type="project" value="UniProtKB-EC"/>
</dbReference>
<comment type="catalytic activity">
    <reaction evidence="14">
        <text>CDP-choline + H2O = phosphocholine + CMP + 2 H(+)</text>
        <dbReference type="Rhea" id="RHEA:32487"/>
        <dbReference type="ChEBI" id="CHEBI:15377"/>
        <dbReference type="ChEBI" id="CHEBI:15378"/>
        <dbReference type="ChEBI" id="CHEBI:58779"/>
        <dbReference type="ChEBI" id="CHEBI:60377"/>
        <dbReference type="ChEBI" id="CHEBI:295975"/>
        <dbReference type="EC" id="3.6.1.53"/>
    </reaction>
</comment>
<proteinExistence type="inferred from homology"/>
<evidence type="ECO:0000313" key="19">
    <source>
        <dbReference type="Proteomes" id="UP000694523"/>
    </source>
</evidence>
<evidence type="ECO:0000256" key="16">
    <source>
        <dbReference type="ARBA" id="ARBA00049546"/>
    </source>
</evidence>
<evidence type="ECO:0000256" key="13">
    <source>
        <dbReference type="ARBA" id="ARBA00047486"/>
    </source>
</evidence>
<evidence type="ECO:0000256" key="14">
    <source>
        <dbReference type="ARBA" id="ARBA00047636"/>
    </source>
</evidence>
<dbReference type="GO" id="GO:0030145">
    <property type="term" value="F:manganese ion binding"/>
    <property type="evidence" value="ECO:0007669"/>
    <property type="project" value="TreeGrafter"/>
</dbReference>
<evidence type="ECO:0000256" key="2">
    <source>
        <dbReference type="ARBA" id="ARBA00006362"/>
    </source>
</evidence>
<dbReference type="EC" id="3.6.1.16" evidence="4"/>
<reference evidence="18" key="2">
    <citation type="submission" date="2025-09" db="UniProtKB">
        <authorList>
            <consortium name="Ensembl"/>
        </authorList>
    </citation>
    <scope>IDENTIFICATION</scope>
</reference>
<dbReference type="InterPro" id="IPR041869">
    <property type="entry name" value="MPP_ADPRM"/>
</dbReference>
<dbReference type="Ensembl" id="ENSNMLT00000025434.1">
    <property type="protein sequence ID" value="ENSNMLP00000022717.1"/>
    <property type="gene ID" value="ENSNMLG00000014645.1"/>
</dbReference>
<dbReference type="CDD" id="cd07396">
    <property type="entry name" value="MPP_Nbla03831"/>
    <property type="match status" value="1"/>
</dbReference>
<dbReference type="GO" id="GO:0047631">
    <property type="term" value="F:ADP-ribose diphosphatase activity"/>
    <property type="evidence" value="ECO:0007669"/>
    <property type="project" value="UniProtKB-EC"/>
</dbReference>
<feature type="domain" description="Calcineurin-like phosphoesterase" evidence="17">
    <location>
        <begin position="9"/>
        <end position="275"/>
    </location>
</feature>
<keyword evidence="8" id="KW-0479">Metal-binding</keyword>
<evidence type="ECO:0000256" key="7">
    <source>
        <dbReference type="ARBA" id="ARBA00016378"/>
    </source>
</evidence>
<evidence type="ECO:0000313" key="18">
    <source>
        <dbReference type="Ensembl" id="ENSNMLP00000022717.1"/>
    </source>
</evidence>
<dbReference type="Pfam" id="PF00149">
    <property type="entry name" value="Metallophos"/>
    <property type="match status" value="1"/>
</dbReference>
<reference evidence="18" key="1">
    <citation type="submission" date="2025-08" db="UniProtKB">
        <authorList>
            <consortium name="Ensembl"/>
        </authorList>
    </citation>
    <scope>IDENTIFICATION</scope>
</reference>
<dbReference type="PANTHER" id="PTHR16509">
    <property type="match status" value="1"/>
</dbReference>
<keyword evidence="10" id="KW-0862">Zinc</keyword>
<comment type="catalytic activity">
    <reaction evidence="13">
        <text>CDP-glycerol + H2O = sn-glycerol 3-phosphate + CMP + 2 H(+)</text>
        <dbReference type="Rhea" id="RHEA:21692"/>
        <dbReference type="ChEBI" id="CHEBI:15377"/>
        <dbReference type="ChEBI" id="CHEBI:15378"/>
        <dbReference type="ChEBI" id="CHEBI:57597"/>
        <dbReference type="ChEBI" id="CHEBI:58311"/>
        <dbReference type="ChEBI" id="CHEBI:60377"/>
        <dbReference type="EC" id="3.6.1.16"/>
    </reaction>
</comment>
<dbReference type="GO" id="GO:0008663">
    <property type="term" value="F:2',3'-cyclic-nucleotide 2'-phosphodiesterase activity"/>
    <property type="evidence" value="ECO:0007669"/>
    <property type="project" value="TreeGrafter"/>
</dbReference>
<dbReference type="AlphaFoldDB" id="A0A8C6TN29"/>
<keyword evidence="9" id="KW-0378">Hydrolase</keyword>